<dbReference type="SUPFAM" id="SSF56112">
    <property type="entry name" value="Protein kinase-like (PK-like)"/>
    <property type="match status" value="1"/>
</dbReference>
<dbReference type="PANTHER" id="PTHR24057">
    <property type="entry name" value="GLYCOGEN SYNTHASE KINASE-3 ALPHA"/>
    <property type="match status" value="1"/>
</dbReference>
<evidence type="ECO:0000256" key="5">
    <source>
        <dbReference type="ARBA" id="ARBA00022840"/>
    </source>
</evidence>
<dbReference type="GO" id="GO:0030154">
    <property type="term" value="P:cell differentiation"/>
    <property type="evidence" value="ECO:0007669"/>
    <property type="project" value="TreeGrafter"/>
</dbReference>
<keyword evidence="1" id="KW-0723">Serine/threonine-protein kinase</keyword>
<dbReference type="InterPro" id="IPR011009">
    <property type="entry name" value="Kinase-like_dom_sf"/>
</dbReference>
<keyword evidence="2" id="KW-0808">Transferase</keyword>
<reference evidence="6 7" key="1">
    <citation type="submission" date="2019-04" db="EMBL/GenBank/DDBJ databases">
        <title>An improved genome assembly and genetic linkage map for asparagus bean, Vigna unguiculata ssp. sesquipedialis.</title>
        <authorList>
            <person name="Xia Q."/>
            <person name="Zhang R."/>
            <person name="Dong Y."/>
        </authorList>
    </citation>
    <scope>NUCLEOTIDE SEQUENCE [LARGE SCALE GENOMIC DNA]</scope>
    <source>
        <tissue evidence="6">Leaf</tissue>
    </source>
</reference>
<dbReference type="Gene3D" id="1.10.510.10">
    <property type="entry name" value="Transferase(Phosphotransferase) domain 1"/>
    <property type="match status" value="2"/>
</dbReference>
<keyword evidence="5" id="KW-0067">ATP-binding</keyword>
<proteinExistence type="predicted"/>
<gene>
    <name evidence="6" type="ORF">DEO72_LG1g2782</name>
</gene>
<dbReference type="GO" id="GO:0007165">
    <property type="term" value="P:signal transduction"/>
    <property type="evidence" value="ECO:0007669"/>
    <property type="project" value="TreeGrafter"/>
</dbReference>
<evidence type="ECO:0000256" key="2">
    <source>
        <dbReference type="ARBA" id="ARBA00022679"/>
    </source>
</evidence>
<dbReference type="InterPro" id="IPR050591">
    <property type="entry name" value="GSK-3"/>
</dbReference>
<dbReference type="GO" id="GO:0005634">
    <property type="term" value="C:nucleus"/>
    <property type="evidence" value="ECO:0007669"/>
    <property type="project" value="TreeGrafter"/>
</dbReference>
<name>A0A4D6KRG1_VIGUN</name>
<keyword evidence="3" id="KW-0547">Nucleotide-binding</keyword>
<evidence type="ECO:0000256" key="4">
    <source>
        <dbReference type="ARBA" id="ARBA00022777"/>
    </source>
</evidence>
<keyword evidence="4 6" id="KW-0418">Kinase</keyword>
<evidence type="ECO:0000256" key="3">
    <source>
        <dbReference type="ARBA" id="ARBA00022741"/>
    </source>
</evidence>
<evidence type="ECO:0000313" key="6">
    <source>
        <dbReference type="EMBL" id="QCD79143.1"/>
    </source>
</evidence>
<dbReference type="GO" id="GO:0005524">
    <property type="term" value="F:ATP binding"/>
    <property type="evidence" value="ECO:0007669"/>
    <property type="project" value="UniProtKB-KW"/>
</dbReference>
<organism evidence="6 7">
    <name type="scientific">Vigna unguiculata</name>
    <name type="common">Cowpea</name>
    <dbReference type="NCBI Taxonomy" id="3917"/>
    <lineage>
        <taxon>Eukaryota</taxon>
        <taxon>Viridiplantae</taxon>
        <taxon>Streptophyta</taxon>
        <taxon>Embryophyta</taxon>
        <taxon>Tracheophyta</taxon>
        <taxon>Spermatophyta</taxon>
        <taxon>Magnoliopsida</taxon>
        <taxon>eudicotyledons</taxon>
        <taxon>Gunneridae</taxon>
        <taxon>Pentapetalae</taxon>
        <taxon>rosids</taxon>
        <taxon>fabids</taxon>
        <taxon>Fabales</taxon>
        <taxon>Fabaceae</taxon>
        <taxon>Papilionoideae</taxon>
        <taxon>50 kb inversion clade</taxon>
        <taxon>NPAAA clade</taxon>
        <taxon>indigoferoid/millettioid clade</taxon>
        <taxon>Phaseoleae</taxon>
        <taxon>Vigna</taxon>
    </lineage>
</organism>
<evidence type="ECO:0000313" key="7">
    <source>
        <dbReference type="Proteomes" id="UP000501690"/>
    </source>
</evidence>
<evidence type="ECO:0000256" key="1">
    <source>
        <dbReference type="ARBA" id="ARBA00022527"/>
    </source>
</evidence>
<accession>A0A4D6KRG1</accession>
<dbReference type="GO" id="GO:0004674">
    <property type="term" value="F:protein serine/threonine kinase activity"/>
    <property type="evidence" value="ECO:0007669"/>
    <property type="project" value="UniProtKB-KW"/>
</dbReference>
<dbReference type="AlphaFoldDB" id="A0A4D6KRG1"/>
<dbReference type="PANTHER" id="PTHR24057:SF0">
    <property type="entry name" value="PROTEIN KINASE SHAGGY-RELATED"/>
    <property type="match status" value="1"/>
</dbReference>
<keyword evidence="7" id="KW-1185">Reference proteome</keyword>
<dbReference type="Proteomes" id="UP000501690">
    <property type="component" value="Linkage Group LG1"/>
</dbReference>
<sequence length="171" mass="19432">MTPEAKDVMFGCYIYCRSKWLKNCDFKLIKQLLCLSFGGLFQDLFLKGLDLTSTTMGTAMPNVAPGTLTLFWIMCLKWSTEFPSTIFECTNICLSFMCNSICRGLNYLHHVIGVCHGDIKPQNLLPMFPRESGVDQLVEIIKILGTPTIKEIKSMNPNYTEFKFPQTKSHP</sequence>
<protein>
    <submittedName>
        <fullName evidence="6">Glycogen synthase kinase 3 beta</fullName>
    </submittedName>
</protein>
<dbReference type="EMBL" id="CP039345">
    <property type="protein sequence ID" value="QCD79143.1"/>
    <property type="molecule type" value="Genomic_DNA"/>
</dbReference>
<dbReference type="GO" id="GO:0005737">
    <property type="term" value="C:cytoplasm"/>
    <property type="evidence" value="ECO:0007669"/>
    <property type="project" value="TreeGrafter"/>
</dbReference>